<feature type="compositionally biased region" description="Acidic residues" evidence="1">
    <location>
        <begin position="97"/>
        <end position="111"/>
    </location>
</feature>
<feature type="region of interest" description="Disordered" evidence="1">
    <location>
        <begin position="560"/>
        <end position="625"/>
    </location>
</feature>
<feature type="compositionally biased region" description="Basic and acidic residues" evidence="1">
    <location>
        <begin position="1197"/>
        <end position="1210"/>
    </location>
</feature>
<gene>
    <name evidence="2" type="ORF">LAMO00422_LOCUS18787</name>
</gene>
<dbReference type="EMBL" id="HBEM01027589">
    <property type="protein sequence ID" value="CAD8459829.1"/>
    <property type="molecule type" value="Transcribed_RNA"/>
</dbReference>
<evidence type="ECO:0008006" key="3">
    <source>
        <dbReference type="Google" id="ProtNLM"/>
    </source>
</evidence>
<feature type="compositionally biased region" description="Low complexity" evidence="1">
    <location>
        <begin position="754"/>
        <end position="763"/>
    </location>
</feature>
<feature type="region of interest" description="Disordered" evidence="1">
    <location>
        <begin position="92"/>
        <end position="123"/>
    </location>
</feature>
<evidence type="ECO:0000256" key="1">
    <source>
        <dbReference type="SAM" id="MobiDB-lite"/>
    </source>
</evidence>
<feature type="compositionally biased region" description="Acidic residues" evidence="1">
    <location>
        <begin position="18"/>
        <end position="27"/>
    </location>
</feature>
<feature type="compositionally biased region" description="Polar residues" evidence="1">
    <location>
        <begin position="1285"/>
        <end position="1300"/>
    </location>
</feature>
<feature type="compositionally biased region" description="Basic and acidic residues" evidence="1">
    <location>
        <begin position="112"/>
        <end position="123"/>
    </location>
</feature>
<name>A0A7S0DNS2_9EUKA</name>
<feature type="region of interest" description="Disordered" evidence="1">
    <location>
        <begin position="141"/>
        <end position="204"/>
    </location>
</feature>
<evidence type="ECO:0000313" key="2">
    <source>
        <dbReference type="EMBL" id="CAD8459829.1"/>
    </source>
</evidence>
<feature type="compositionally biased region" description="Basic and acidic residues" evidence="1">
    <location>
        <begin position="911"/>
        <end position="920"/>
    </location>
</feature>
<feature type="compositionally biased region" description="Basic residues" evidence="1">
    <location>
        <begin position="605"/>
        <end position="614"/>
    </location>
</feature>
<feature type="compositionally biased region" description="Polar residues" evidence="1">
    <location>
        <begin position="810"/>
        <end position="823"/>
    </location>
</feature>
<sequence>MSQSERNETADILFGSALEEEDDEDEDFRPPEGEGEAGGLISEDAIWLRTRTKNPMKDVSLDDLLKKSFEDMDMLFGAGSKNQEDDVYQRFLRGEDIPEIPNDDEYVDEGDGDRTDAEEYRPGRVSKKELKFLEKETTLFLSPPSPPFISQEGPPRQALEKSVPSQKPLPEKLAIPVPKPSKPKKKRKRKPRKKAKPKKTAITPELSTKWVQQTAFTDEQWKMLIDQTHVSVQLLLQTLAVASNLDREFRKVKRMNGHLPKKFVMIQEAFCVARGNLAKLWEHAVYNSQTFGGESILRTPLIKEYERKGCKPPKSIPEFHTDYASFLDKKYGVEENNAIRPRGVNTRMVFTSGENRLLGIALKAYGINGTDNDMPKIIQWHRIQAEYLTPYTIKQLQNKVKNLRRRERTWNKIFGGEKENAVPSLTQPFKRILGSGSRKPVNLTPKNIDDLVSFVNHLRAENGGRENEVMWERISLQFFRLPVQYLRQTYLNAIASRQIPILPFQSNLTPYPLQLLPAFPLPIATLVATPVGHASTAVQGVKLVGAKLVGAAQRSGQMHTAVVSTEVQPMREPEPEPEPVYEPDISLPIPPCEERKRTQAPKAKKESRKSKKIAKNVNNSAAIEKERLSQKEISLPSIKSLSPRHSKESLQRDISLPFVSSARLDPTPQPPVQILHKFTQNKTIVPNENPPKPFSRNLEIPNGNPRGLGPDSGKSSNRNVIVGMESRGSQKTESLTLGEAILESRETVKTPDVSLLPTPAASLLPPPPDSKNEIGGEFLPSPARTFARDDSGFRVTANTGDNSRLKSDSHSQLSLSFISNQLTSSSNPNPSPPPSPGLRISRKFGKSSRGSRKTLLPPKPVNLLGGSLNARDGNSRFLVDGTSGSGVPPSPAKARKGVSQPKGRQGVGVPQRDKKRDTPDLEVITHKFFNPKTQKPIQITVTKPTEVKNFRVSGSTESKTLVASGSREITESKSFLAEGDSNSLPFIALNLDKSLPFSTTDPRHDPLFKLLSPSRISGGISGNLDRSLPAIPPGITEEPPVNPREVSRNFRHSLLPFPNGIPGESPPNPGIPGESRANPGISRESQANPEVAPGNSVLSPSRLARMSPSGLAESPQRLWAVKSRQAGSPGLHMALKTRDGVGRRVNQVSPVSSVGKTLNKDDVQGFTSFFPLARMTQTEQNISTRDLEKLASGALGRTEEEGRGGCEKKTSKNKRIKSKGKRKRVSKTAKPKTKPKITEDIRPQSQAVGGFGGRPAPLFVLPTQNSRSKEMPLDMLEQDSPLKEQLSSGSGGQQHVSTTSVTPALARIIEHLDLQDPNPTSTPNPPAGTERPSESSGLRPLSGERDLQMSPSLTPPPSSPFPSPPSAQKCPLAQSMARTQRGGEVDGSGRAACCAWNRKDDKAMYSLARKHGHPSKWPSNEVAIHLKAKWSSHELNERCQYLIRLSRKRRKHVQSSQLKRSST</sequence>
<feature type="compositionally biased region" description="Basic residues" evidence="1">
    <location>
        <begin position="1211"/>
        <end position="1235"/>
    </location>
</feature>
<feature type="compositionally biased region" description="Basic residues" evidence="1">
    <location>
        <begin position="181"/>
        <end position="199"/>
    </location>
</feature>
<accession>A0A7S0DNS2</accession>
<feature type="region of interest" description="Disordered" evidence="1">
    <location>
        <begin position="1193"/>
        <end position="1261"/>
    </location>
</feature>
<organism evidence="2">
    <name type="scientific">Amorphochlora amoebiformis</name>
    <dbReference type="NCBI Taxonomy" id="1561963"/>
    <lineage>
        <taxon>Eukaryota</taxon>
        <taxon>Sar</taxon>
        <taxon>Rhizaria</taxon>
        <taxon>Cercozoa</taxon>
        <taxon>Chlorarachniophyceae</taxon>
        <taxon>Amorphochlora</taxon>
    </lineage>
</organism>
<feature type="region of interest" description="Disordered" evidence="1">
    <location>
        <begin position="678"/>
        <end position="920"/>
    </location>
</feature>
<feature type="region of interest" description="Disordered" evidence="1">
    <location>
        <begin position="1311"/>
        <end position="1390"/>
    </location>
</feature>
<feature type="compositionally biased region" description="Basic residues" evidence="1">
    <location>
        <begin position="840"/>
        <end position="852"/>
    </location>
</feature>
<feature type="region of interest" description="Disordered" evidence="1">
    <location>
        <begin position="1281"/>
        <end position="1300"/>
    </location>
</feature>
<feature type="region of interest" description="Disordered" evidence="1">
    <location>
        <begin position="1"/>
        <end position="42"/>
    </location>
</feature>
<feature type="compositionally biased region" description="Pro residues" evidence="1">
    <location>
        <begin position="1353"/>
        <end position="1365"/>
    </location>
</feature>
<feature type="region of interest" description="Disordered" evidence="1">
    <location>
        <begin position="1021"/>
        <end position="1112"/>
    </location>
</feature>
<protein>
    <recommendedName>
        <fullName evidence="3">Myb-like domain-containing protein</fullName>
    </recommendedName>
</protein>
<reference evidence="2" key="1">
    <citation type="submission" date="2021-01" db="EMBL/GenBank/DDBJ databases">
        <authorList>
            <person name="Corre E."/>
            <person name="Pelletier E."/>
            <person name="Niang G."/>
            <person name="Scheremetjew M."/>
            <person name="Finn R."/>
            <person name="Kale V."/>
            <person name="Holt S."/>
            <person name="Cochrane G."/>
            <person name="Meng A."/>
            <person name="Brown T."/>
            <person name="Cohen L."/>
        </authorList>
    </citation>
    <scope>NUCLEOTIDE SEQUENCE</scope>
    <source>
        <strain evidence="2">CCMP2058</strain>
    </source>
</reference>
<proteinExistence type="predicted"/>